<comment type="similarity">
    <text evidence="1">Belongs to the CAPAB/TerDEXZ family.</text>
</comment>
<protein>
    <submittedName>
        <fullName evidence="5">Resistance protein</fullName>
    </submittedName>
    <submittedName>
        <fullName evidence="4">Stress response protein SCP2</fullName>
    </submittedName>
</protein>
<reference evidence="5" key="2">
    <citation type="submission" date="2015-07" db="EMBL/GenBank/DDBJ databases">
        <authorList>
            <person name="Noorani M."/>
        </authorList>
    </citation>
    <scope>NUCLEOTIDE SEQUENCE [LARGE SCALE GENOMIC DNA]</scope>
    <source>
        <strain evidence="5">ATCC 27428</strain>
    </source>
</reference>
<name>A0A2N8P3U3_STREU</name>
<reference evidence="4 7" key="3">
    <citation type="submission" date="2020-08" db="EMBL/GenBank/DDBJ databases">
        <title>Genomic Encyclopedia of Type Strains, Phase III (KMG-III): the genomes of soil and plant-associated and newly described type strains.</title>
        <authorList>
            <person name="Whitman W."/>
        </authorList>
    </citation>
    <scope>NUCLEOTIDE SEQUENCE [LARGE SCALE GENOMIC DNA]</scope>
    <source>
        <strain evidence="4 7">CECT 3259</strain>
    </source>
</reference>
<dbReference type="CDD" id="cd06974">
    <property type="entry name" value="TerD_like"/>
    <property type="match status" value="1"/>
</dbReference>
<accession>A0A2N8P3U3</accession>
<evidence type="ECO:0000256" key="1">
    <source>
        <dbReference type="ARBA" id="ARBA00008775"/>
    </source>
</evidence>
<organism evidence="5 6">
    <name type="scientific">Streptomyces eurocidicus</name>
    <name type="common">Streptoverticillium eurocidicus</name>
    <dbReference type="NCBI Taxonomy" id="66423"/>
    <lineage>
        <taxon>Bacteria</taxon>
        <taxon>Bacillati</taxon>
        <taxon>Actinomycetota</taxon>
        <taxon>Actinomycetes</taxon>
        <taxon>Kitasatosporales</taxon>
        <taxon>Streptomycetaceae</taxon>
        <taxon>Streptomyces</taxon>
    </lineage>
</organism>
<feature type="domain" description="TerD" evidence="3">
    <location>
        <begin position="6"/>
        <end position="170"/>
    </location>
</feature>
<reference evidence="6" key="1">
    <citation type="submission" date="2015-07" db="EMBL/GenBank/DDBJ databases">
        <authorList>
            <person name="Graham D.E."/>
            <person name="Giannone R.J."/>
            <person name="Gulvik C.A."/>
            <person name="Hettich R.L."/>
            <person name="Klingeman D.M."/>
            <person name="Mahan K.M."/>
            <person name="Parry R.J."/>
            <person name="Spain J.C."/>
        </authorList>
    </citation>
    <scope>NUCLEOTIDE SEQUENCE [LARGE SCALE GENOMIC DNA]</scope>
    <source>
        <strain evidence="6">ATCC 27428</strain>
    </source>
</reference>
<evidence type="ECO:0000313" key="4">
    <source>
        <dbReference type="EMBL" id="MBB5117528.1"/>
    </source>
</evidence>
<evidence type="ECO:0000313" key="7">
    <source>
        <dbReference type="Proteomes" id="UP000528608"/>
    </source>
</evidence>
<dbReference type="InterPro" id="IPR003325">
    <property type="entry name" value="TerD"/>
</dbReference>
<comment type="caution">
    <text evidence="5">The sequence shown here is derived from an EMBL/GenBank/DDBJ whole genome shotgun (WGS) entry which is preliminary data.</text>
</comment>
<evidence type="ECO:0000256" key="2">
    <source>
        <dbReference type="SAM" id="MobiDB-lite"/>
    </source>
</evidence>
<evidence type="ECO:0000313" key="5">
    <source>
        <dbReference type="EMBL" id="PNE35710.1"/>
    </source>
</evidence>
<gene>
    <name evidence="5" type="ORF">AF335_03185</name>
    <name evidence="4" type="ORF">FHS36_000934</name>
</gene>
<dbReference type="Proteomes" id="UP000235945">
    <property type="component" value="Unassembled WGS sequence"/>
</dbReference>
<dbReference type="InterPro" id="IPR051324">
    <property type="entry name" value="Stress/Tellurium_Resist"/>
</dbReference>
<dbReference type="Proteomes" id="UP000528608">
    <property type="component" value="Unassembled WGS sequence"/>
</dbReference>
<dbReference type="AlphaFoldDB" id="A0A2N8P3U3"/>
<proteinExistence type="inferred from homology"/>
<evidence type="ECO:0000259" key="3">
    <source>
        <dbReference type="Pfam" id="PF02342"/>
    </source>
</evidence>
<dbReference type="RefSeq" id="WP_102916683.1">
    <property type="nucleotide sequence ID" value="NZ_JACHJF010000002.1"/>
</dbReference>
<dbReference type="PANTHER" id="PTHR32097:SF4">
    <property type="entry name" value="GENERAL STRESS PROTEIN 16U"/>
    <property type="match status" value="1"/>
</dbReference>
<dbReference type="PANTHER" id="PTHR32097">
    <property type="entry name" value="CAMP-BINDING PROTEIN 1-RELATED"/>
    <property type="match status" value="1"/>
</dbReference>
<feature type="compositionally biased region" description="Pro residues" evidence="2">
    <location>
        <begin position="183"/>
        <end position="205"/>
    </location>
</feature>
<keyword evidence="6" id="KW-1185">Reference proteome</keyword>
<feature type="region of interest" description="Disordered" evidence="2">
    <location>
        <begin position="178"/>
        <end position="221"/>
    </location>
</feature>
<dbReference type="EMBL" id="JACHJF010000002">
    <property type="protein sequence ID" value="MBB5117528.1"/>
    <property type="molecule type" value="Genomic_DNA"/>
</dbReference>
<evidence type="ECO:0000313" key="6">
    <source>
        <dbReference type="Proteomes" id="UP000235945"/>
    </source>
</evidence>
<dbReference type="Pfam" id="PF02342">
    <property type="entry name" value="TerD"/>
    <property type="match status" value="1"/>
</dbReference>
<dbReference type="OrthoDB" id="4290369at2"/>
<sequence length="407" mass="42251">MTRIAKGGNLPVPVELLHIAVSWRADAGAPDVDLSALLLGPTGKVRGDADLVFYNQPAHPSGAVRHLGKSDGAAGARADWLTLDPALVEPGVERIVVSASADGGTFGRVPDLDIRVATATGTAVAYFPIGDATTETAFVFGEFYRRAGGWKFRAVGQGYAAGLAGLATDFGIVVDGAPQDAAPQPPGIPPVPAPPMPAPPMPAGPPGAASQHHPTFAPPAGAAPGFPAFAPVVRHGRGNETLTLDRTLPPGPVLLQVETRDNISVGVSDCDAYGRTDNSLLFYYGDAPLCGRTIAQVPEDRPLTLRIEAERAWTLAVLPVDAARELTTAPVQGRGPDVLIHRGGQGVGSFAHRGESNFSVEHVPHDPDAWGDLLVNEIGRVDVGAPLSGPGLLKIEADGSWTCSLRR</sequence>
<dbReference type="Gene3D" id="2.60.60.30">
    <property type="entry name" value="sav2460 like domains"/>
    <property type="match status" value="1"/>
</dbReference>
<dbReference type="EMBL" id="LGUI01000001">
    <property type="protein sequence ID" value="PNE35710.1"/>
    <property type="molecule type" value="Genomic_DNA"/>
</dbReference>